<name>A0AAD5IPD4_ACENE</name>
<reference evidence="1" key="1">
    <citation type="journal article" date="2022" name="Plant J.">
        <title>Strategies of tolerance reflected in two North American maple genomes.</title>
        <authorList>
            <person name="McEvoy S.L."/>
            <person name="Sezen U.U."/>
            <person name="Trouern-Trend A."/>
            <person name="McMahon S.M."/>
            <person name="Schaberg P.G."/>
            <person name="Yang J."/>
            <person name="Wegrzyn J.L."/>
            <person name="Swenson N.G."/>
        </authorList>
    </citation>
    <scope>NUCLEOTIDE SEQUENCE</scope>
    <source>
        <strain evidence="1">91603</strain>
    </source>
</reference>
<dbReference type="EMBL" id="JAJSOW010000104">
    <property type="protein sequence ID" value="KAI9170516.1"/>
    <property type="molecule type" value="Genomic_DNA"/>
</dbReference>
<protein>
    <submittedName>
        <fullName evidence="1">Uncharacterized protein</fullName>
    </submittedName>
</protein>
<gene>
    <name evidence="1" type="ORF">LWI28_029094</name>
</gene>
<evidence type="ECO:0000313" key="1">
    <source>
        <dbReference type="EMBL" id="KAI9170516.1"/>
    </source>
</evidence>
<comment type="caution">
    <text evidence="1">The sequence shown here is derived from an EMBL/GenBank/DDBJ whole genome shotgun (WGS) entry which is preliminary data.</text>
</comment>
<proteinExistence type="predicted"/>
<dbReference type="AlphaFoldDB" id="A0AAD5IPD4"/>
<sequence>MFNNRVKCSTQQAMTQIIDGSSIIQLAVLPWQASDLLEAYAYGVAETVDTLQDKAADLLEAYAFEGTDIVVGAVVYKQLLELKSVRKWDSLLHPPPLQTSQTQGGKINRDRSHHNYDMCSINGPTVLDPKTSTFYLVDPHYLDPTDISRKNQALP</sequence>
<dbReference type="Proteomes" id="UP001064489">
    <property type="component" value="Chromosome 7"/>
</dbReference>
<keyword evidence="2" id="KW-1185">Reference proteome</keyword>
<evidence type="ECO:0000313" key="2">
    <source>
        <dbReference type="Proteomes" id="UP001064489"/>
    </source>
</evidence>
<accession>A0AAD5IPD4</accession>
<organism evidence="1 2">
    <name type="scientific">Acer negundo</name>
    <name type="common">Box elder</name>
    <dbReference type="NCBI Taxonomy" id="4023"/>
    <lineage>
        <taxon>Eukaryota</taxon>
        <taxon>Viridiplantae</taxon>
        <taxon>Streptophyta</taxon>
        <taxon>Embryophyta</taxon>
        <taxon>Tracheophyta</taxon>
        <taxon>Spermatophyta</taxon>
        <taxon>Magnoliopsida</taxon>
        <taxon>eudicotyledons</taxon>
        <taxon>Gunneridae</taxon>
        <taxon>Pentapetalae</taxon>
        <taxon>rosids</taxon>
        <taxon>malvids</taxon>
        <taxon>Sapindales</taxon>
        <taxon>Sapindaceae</taxon>
        <taxon>Hippocastanoideae</taxon>
        <taxon>Acereae</taxon>
        <taxon>Acer</taxon>
    </lineage>
</organism>
<reference evidence="1" key="2">
    <citation type="submission" date="2023-02" db="EMBL/GenBank/DDBJ databases">
        <authorList>
            <person name="Swenson N.G."/>
            <person name="Wegrzyn J.L."/>
            <person name="Mcevoy S.L."/>
        </authorList>
    </citation>
    <scope>NUCLEOTIDE SEQUENCE</scope>
    <source>
        <strain evidence="1">91603</strain>
        <tissue evidence="1">Leaf</tissue>
    </source>
</reference>